<protein>
    <submittedName>
        <fullName evidence="2">Uncharacterized protein</fullName>
    </submittedName>
</protein>
<feature type="compositionally biased region" description="Low complexity" evidence="1">
    <location>
        <begin position="122"/>
        <end position="131"/>
    </location>
</feature>
<dbReference type="EMBL" id="JAHRIP010029775">
    <property type="protein sequence ID" value="MEQ2292069.1"/>
    <property type="molecule type" value="Genomic_DNA"/>
</dbReference>
<dbReference type="Proteomes" id="UP001469553">
    <property type="component" value="Unassembled WGS sequence"/>
</dbReference>
<feature type="region of interest" description="Disordered" evidence="1">
    <location>
        <begin position="54"/>
        <end position="81"/>
    </location>
</feature>
<comment type="caution">
    <text evidence="2">The sequence shown here is derived from an EMBL/GenBank/DDBJ whole genome shotgun (WGS) entry which is preliminary data.</text>
</comment>
<sequence>MDIPTCALVYIVLLQEDEQKPTERKILTDTFSPTVPSKEQQFVSFPLVEGCESRKQGLDPDRGLGRGLHSSRTNQSSRGDFVNNSSTLVLKIVFGSELRRDVAVLRCSEPESPEPGDLLGQTRRLTPSTLTSPLPGTHCTVLVL</sequence>
<organism evidence="2 3">
    <name type="scientific">Ameca splendens</name>
    <dbReference type="NCBI Taxonomy" id="208324"/>
    <lineage>
        <taxon>Eukaryota</taxon>
        <taxon>Metazoa</taxon>
        <taxon>Chordata</taxon>
        <taxon>Craniata</taxon>
        <taxon>Vertebrata</taxon>
        <taxon>Euteleostomi</taxon>
        <taxon>Actinopterygii</taxon>
        <taxon>Neopterygii</taxon>
        <taxon>Teleostei</taxon>
        <taxon>Neoteleostei</taxon>
        <taxon>Acanthomorphata</taxon>
        <taxon>Ovalentaria</taxon>
        <taxon>Atherinomorphae</taxon>
        <taxon>Cyprinodontiformes</taxon>
        <taxon>Goodeidae</taxon>
        <taxon>Ameca</taxon>
    </lineage>
</organism>
<feature type="compositionally biased region" description="Polar residues" evidence="1">
    <location>
        <begin position="70"/>
        <end position="81"/>
    </location>
</feature>
<keyword evidence="3" id="KW-1185">Reference proteome</keyword>
<proteinExistence type="predicted"/>
<gene>
    <name evidence="2" type="ORF">AMECASPLE_019384</name>
</gene>
<accession>A0ABV0YEI5</accession>
<name>A0ABV0YEI5_9TELE</name>
<evidence type="ECO:0000256" key="1">
    <source>
        <dbReference type="SAM" id="MobiDB-lite"/>
    </source>
</evidence>
<evidence type="ECO:0000313" key="2">
    <source>
        <dbReference type="EMBL" id="MEQ2292069.1"/>
    </source>
</evidence>
<evidence type="ECO:0000313" key="3">
    <source>
        <dbReference type="Proteomes" id="UP001469553"/>
    </source>
</evidence>
<reference evidence="2 3" key="1">
    <citation type="submission" date="2021-06" db="EMBL/GenBank/DDBJ databases">
        <authorList>
            <person name="Palmer J.M."/>
        </authorList>
    </citation>
    <scope>NUCLEOTIDE SEQUENCE [LARGE SCALE GENOMIC DNA]</scope>
    <source>
        <strain evidence="2 3">AS_MEX2019</strain>
        <tissue evidence="2">Muscle</tissue>
    </source>
</reference>
<feature type="region of interest" description="Disordered" evidence="1">
    <location>
        <begin position="109"/>
        <end position="131"/>
    </location>
</feature>
<feature type="compositionally biased region" description="Basic and acidic residues" evidence="1">
    <location>
        <begin position="54"/>
        <end position="64"/>
    </location>
</feature>